<feature type="compositionally biased region" description="Polar residues" evidence="1">
    <location>
        <begin position="362"/>
        <end position="375"/>
    </location>
</feature>
<accession>A0ABD3GQ64</accession>
<sequence length="444" mass="48855">MSGPGITPENTQETQGSEGSQGVRREPLVNANLISAMGGRENMQNLMDMFAILNRNAMEEIMGGISKLIDDKLAAAVANSQQSAAGMPATREFAAARDTAVGTSQGEEVNYKLRPKLALDIYHEPEGTECMNEFNAVTRNVYERDLKAWEKWVDQPTDKKDHMVLEVRSHFRNGHMLNDSSIKTKLGAVGRNKRDYLHGIIKSFDAGDCESSKLRKAMSEETERNIREQQNNTLNQTARASPKKKKDPYTHRLGVGGVKKFKSDGACVGITNKRKTGRKATREEIAKGKLAGLSSVLAEYNLTADHDDFSSGEERESQEEAEEADEDEEGEDEEAEEEGEEEEDNDEAVLVPVRSRGRKRAGTSQAHPSFSQGKRQQAKKKKTVPDSQFGQNPYDSDEGEGPSAAELRMKSRNDPSVVGRAAGAKKNPRASAGAKAPKKKRTGR</sequence>
<feature type="region of interest" description="Disordered" evidence="1">
    <location>
        <begin position="305"/>
        <end position="444"/>
    </location>
</feature>
<feature type="region of interest" description="Disordered" evidence="1">
    <location>
        <begin position="1"/>
        <end position="27"/>
    </location>
</feature>
<evidence type="ECO:0000313" key="3">
    <source>
        <dbReference type="Proteomes" id="UP001633002"/>
    </source>
</evidence>
<evidence type="ECO:0000313" key="2">
    <source>
        <dbReference type="EMBL" id="KAL3680731.1"/>
    </source>
</evidence>
<name>A0ABD3GQ64_9MARC</name>
<organism evidence="2 3">
    <name type="scientific">Riccia sorocarpa</name>
    <dbReference type="NCBI Taxonomy" id="122646"/>
    <lineage>
        <taxon>Eukaryota</taxon>
        <taxon>Viridiplantae</taxon>
        <taxon>Streptophyta</taxon>
        <taxon>Embryophyta</taxon>
        <taxon>Marchantiophyta</taxon>
        <taxon>Marchantiopsida</taxon>
        <taxon>Marchantiidae</taxon>
        <taxon>Marchantiales</taxon>
        <taxon>Ricciaceae</taxon>
        <taxon>Riccia</taxon>
    </lineage>
</organism>
<feature type="compositionally biased region" description="Basic and acidic residues" evidence="1">
    <location>
        <begin position="305"/>
        <end position="315"/>
    </location>
</feature>
<evidence type="ECO:0000256" key="1">
    <source>
        <dbReference type="SAM" id="MobiDB-lite"/>
    </source>
</evidence>
<feature type="compositionally biased region" description="Acidic residues" evidence="1">
    <location>
        <begin position="316"/>
        <end position="347"/>
    </location>
</feature>
<keyword evidence="3" id="KW-1185">Reference proteome</keyword>
<dbReference type="Proteomes" id="UP001633002">
    <property type="component" value="Unassembled WGS sequence"/>
</dbReference>
<feature type="region of interest" description="Disordered" evidence="1">
    <location>
        <begin position="219"/>
        <end position="256"/>
    </location>
</feature>
<feature type="compositionally biased region" description="Polar residues" evidence="1">
    <location>
        <begin position="228"/>
        <end position="239"/>
    </location>
</feature>
<protein>
    <submittedName>
        <fullName evidence="2">Uncharacterized protein</fullName>
    </submittedName>
</protein>
<proteinExistence type="predicted"/>
<comment type="caution">
    <text evidence="2">The sequence shown here is derived from an EMBL/GenBank/DDBJ whole genome shotgun (WGS) entry which is preliminary data.</text>
</comment>
<feature type="compositionally biased region" description="Polar residues" evidence="1">
    <location>
        <begin position="8"/>
        <end position="20"/>
    </location>
</feature>
<gene>
    <name evidence="2" type="ORF">R1sor_023687</name>
</gene>
<reference evidence="2 3" key="1">
    <citation type="submission" date="2024-09" db="EMBL/GenBank/DDBJ databases">
        <title>Chromosome-scale assembly of Riccia sorocarpa.</title>
        <authorList>
            <person name="Paukszto L."/>
        </authorList>
    </citation>
    <scope>NUCLEOTIDE SEQUENCE [LARGE SCALE GENOMIC DNA]</scope>
    <source>
        <strain evidence="2">LP-2024</strain>
        <tissue evidence="2">Aerial parts of the thallus</tissue>
    </source>
</reference>
<feature type="compositionally biased region" description="Polar residues" evidence="1">
    <location>
        <begin position="385"/>
        <end position="394"/>
    </location>
</feature>
<dbReference type="EMBL" id="JBJQOH010000007">
    <property type="protein sequence ID" value="KAL3680731.1"/>
    <property type="molecule type" value="Genomic_DNA"/>
</dbReference>
<dbReference type="AlphaFoldDB" id="A0ABD3GQ64"/>